<dbReference type="STRING" id="867345.SAMN05421693_10157"/>
<dbReference type="RefSeq" id="WP_090202303.1">
    <property type="nucleotide sequence ID" value="NZ_FOFO01000001.1"/>
</dbReference>
<keyword evidence="1" id="KW-0051">Antiviral defense</keyword>
<evidence type="ECO:0000313" key="2">
    <source>
        <dbReference type="EMBL" id="SEP56952.1"/>
    </source>
</evidence>
<dbReference type="GO" id="GO:0003723">
    <property type="term" value="F:RNA binding"/>
    <property type="evidence" value="ECO:0007669"/>
    <property type="project" value="InterPro"/>
</dbReference>
<dbReference type="InterPro" id="IPR013422">
    <property type="entry name" value="CRISPR-assoc_prot_Cas5_N"/>
</dbReference>
<reference evidence="2 3" key="1">
    <citation type="submission" date="2016-10" db="EMBL/GenBank/DDBJ databases">
        <authorList>
            <person name="de Groot N.N."/>
        </authorList>
    </citation>
    <scope>NUCLEOTIDE SEQUENCE [LARGE SCALE GENOMIC DNA]</scope>
    <source>
        <strain evidence="2 3">B7-7</strain>
    </source>
</reference>
<dbReference type="OrthoDB" id="5704083at2"/>
<gene>
    <name evidence="2" type="ORF">SAMN05421693_10157</name>
</gene>
<dbReference type="Pfam" id="PF09704">
    <property type="entry name" value="Cas_Cas5d"/>
    <property type="match status" value="1"/>
</dbReference>
<dbReference type="CDD" id="cd09756">
    <property type="entry name" value="Cas5_I-E"/>
    <property type="match status" value="1"/>
</dbReference>
<dbReference type="Proteomes" id="UP000199496">
    <property type="component" value="Unassembled WGS sequence"/>
</dbReference>
<dbReference type="GO" id="GO:0043571">
    <property type="term" value="P:maintenance of CRISPR repeat elements"/>
    <property type="evidence" value="ECO:0007669"/>
    <property type="project" value="InterPro"/>
</dbReference>
<keyword evidence="3" id="KW-1185">Reference proteome</keyword>
<name>A0A1H8YXW6_9GAMM</name>
<dbReference type="EMBL" id="FOFO01000001">
    <property type="protein sequence ID" value="SEP56952.1"/>
    <property type="molecule type" value="Genomic_DNA"/>
</dbReference>
<organism evidence="2 3">
    <name type="scientific">Ectothiorhodospira magna</name>
    <dbReference type="NCBI Taxonomy" id="867345"/>
    <lineage>
        <taxon>Bacteria</taxon>
        <taxon>Pseudomonadati</taxon>
        <taxon>Pseudomonadota</taxon>
        <taxon>Gammaproteobacteria</taxon>
        <taxon>Chromatiales</taxon>
        <taxon>Ectothiorhodospiraceae</taxon>
        <taxon>Ectothiorhodospira</taxon>
    </lineage>
</organism>
<evidence type="ECO:0000256" key="1">
    <source>
        <dbReference type="ARBA" id="ARBA00023118"/>
    </source>
</evidence>
<dbReference type="InterPro" id="IPR021124">
    <property type="entry name" value="CRISPR-assoc_prot_Cas5"/>
</dbReference>
<dbReference type="AlphaFoldDB" id="A0A1H8YXW6"/>
<evidence type="ECO:0000313" key="3">
    <source>
        <dbReference type="Proteomes" id="UP000199496"/>
    </source>
</evidence>
<dbReference type="NCBIfam" id="TIGR01868">
    <property type="entry name" value="casD_Cas5e"/>
    <property type="match status" value="1"/>
</dbReference>
<protein>
    <submittedName>
        <fullName evidence="2">CRISPR system Cascade subunit CasD</fullName>
    </submittedName>
</protein>
<proteinExistence type="predicted"/>
<dbReference type="Gene3D" id="3.30.70.2660">
    <property type="match status" value="1"/>
</dbReference>
<dbReference type="InterPro" id="IPR010147">
    <property type="entry name" value="CRISPR-assoc_prot_CasD"/>
</dbReference>
<sequence length="219" mass="24480">MDYLILKLEGPMQAWGTHTFEDYRPTQPFPTLSAIIGLLGACLGIHRHERDRLIDLGDSLEVTIRADQRPRRDPMTITDFHTVLDARKVGGGVNPHPVVSRREYLCDAGFTLVLAQRDAAVFDLETIAEAVKKPFYTPFLGRRSCPLTRPLFERWCQADCALSALAEISPGRGLVYSCNADLGNSRRMVRDVPLPGHRQFGTRQLGVIVSKEQHGDVSK</sequence>
<accession>A0A1H8YXW6</accession>
<dbReference type="NCBIfam" id="TIGR02593">
    <property type="entry name" value="CRISPR_cas5"/>
    <property type="match status" value="1"/>
</dbReference>
<dbReference type="GO" id="GO:0051607">
    <property type="term" value="P:defense response to virus"/>
    <property type="evidence" value="ECO:0007669"/>
    <property type="project" value="UniProtKB-KW"/>
</dbReference>